<dbReference type="Proteomes" id="UP001152795">
    <property type="component" value="Unassembled WGS sequence"/>
</dbReference>
<organism evidence="1 2">
    <name type="scientific">Paramuricea clavata</name>
    <name type="common">Red gorgonian</name>
    <name type="synonym">Violescent sea-whip</name>
    <dbReference type="NCBI Taxonomy" id="317549"/>
    <lineage>
        <taxon>Eukaryota</taxon>
        <taxon>Metazoa</taxon>
        <taxon>Cnidaria</taxon>
        <taxon>Anthozoa</taxon>
        <taxon>Octocorallia</taxon>
        <taxon>Malacalcyonacea</taxon>
        <taxon>Plexauridae</taxon>
        <taxon>Paramuricea</taxon>
    </lineage>
</organism>
<name>A0A6S7GG55_PARCT</name>
<evidence type="ECO:0000313" key="2">
    <source>
        <dbReference type="Proteomes" id="UP001152795"/>
    </source>
</evidence>
<dbReference type="EMBL" id="CACRXK020001238">
    <property type="protein sequence ID" value="CAB3987816.1"/>
    <property type="molecule type" value="Genomic_DNA"/>
</dbReference>
<sequence length="153" mass="17599">MYVDTLIEMICTTLVKHDTLEGVMNETDSADKILAGVVQFADRVNMRKLRTAMLNVEFQTSYLECVRLPMVLPHLRIWLLCLHHDLPESEIKERGNFALGGRNRDLEDDMAPYRALLKDFMKTKDYTLCVHLKAGRKICKYADALDRLPIDGV</sequence>
<protein>
    <submittedName>
        <fullName evidence="1">Uncharacterized protein</fullName>
    </submittedName>
</protein>
<reference evidence="1" key="1">
    <citation type="submission" date="2020-04" db="EMBL/GenBank/DDBJ databases">
        <authorList>
            <person name="Alioto T."/>
            <person name="Alioto T."/>
            <person name="Gomez Garrido J."/>
        </authorList>
    </citation>
    <scope>NUCLEOTIDE SEQUENCE</scope>
    <source>
        <strain evidence="1">A484AB</strain>
    </source>
</reference>
<evidence type="ECO:0000313" key="1">
    <source>
        <dbReference type="EMBL" id="CAB3987816.1"/>
    </source>
</evidence>
<accession>A0A6S7GG55</accession>
<keyword evidence="2" id="KW-1185">Reference proteome</keyword>
<proteinExistence type="predicted"/>
<dbReference type="AlphaFoldDB" id="A0A6S7GG55"/>
<comment type="caution">
    <text evidence="1">The sequence shown here is derived from an EMBL/GenBank/DDBJ whole genome shotgun (WGS) entry which is preliminary data.</text>
</comment>
<gene>
    <name evidence="1" type="ORF">PACLA_8A051264</name>
</gene>